<dbReference type="PANTHER" id="PTHR33608">
    <property type="entry name" value="BLL2464 PROTEIN"/>
    <property type="match status" value="1"/>
</dbReference>
<dbReference type="InterPro" id="IPR002881">
    <property type="entry name" value="DUF58"/>
</dbReference>
<name>A0A0A7EG36_9GAMM</name>
<keyword evidence="3" id="KW-1185">Reference proteome</keyword>
<dbReference type="eggNOG" id="COG1721">
    <property type="taxonomic scope" value="Bacteria"/>
</dbReference>
<dbReference type="OrthoDB" id="9776116at2"/>
<evidence type="ECO:0000259" key="1">
    <source>
        <dbReference type="Pfam" id="PF01882"/>
    </source>
</evidence>
<organism evidence="2 3">
    <name type="scientific">Pseudoalteromonas piratica</name>
    <dbReference type="NCBI Taxonomy" id="1348114"/>
    <lineage>
        <taxon>Bacteria</taxon>
        <taxon>Pseudomonadati</taxon>
        <taxon>Pseudomonadota</taxon>
        <taxon>Gammaproteobacteria</taxon>
        <taxon>Alteromonadales</taxon>
        <taxon>Pseudoalteromonadaceae</taxon>
        <taxon>Pseudoalteromonas</taxon>
    </lineage>
</organism>
<reference evidence="2 3" key="1">
    <citation type="submission" date="2014-11" db="EMBL/GenBank/DDBJ databases">
        <title>Complete Genome Sequence of Pseudoalteromonas sp. Strain OCN003 Isolated from Kaneohe Bay, Oahu, Hawaii.</title>
        <authorList>
            <person name="Beurmann S."/>
            <person name="Videau P."/>
            <person name="Ushijima B."/>
            <person name="Smith A.M."/>
            <person name="Aeby G.S."/>
            <person name="Callahan S.M."/>
            <person name="Belcaid M."/>
        </authorList>
    </citation>
    <scope>NUCLEOTIDE SEQUENCE [LARGE SCALE GENOMIC DNA]</scope>
    <source>
        <strain evidence="2 3">OCN003</strain>
    </source>
</reference>
<dbReference type="Pfam" id="PF01882">
    <property type="entry name" value="DUF58"/>
    <property type="match status" value="1"/>
</dbReference>
<accession>A0A0A7EG36</accession>
<sequence>MNTHSAQLAELKSNGVALSLNELMAYHNKTTLLELSPKRKVKHPNAGQYLAPHKGRGMEFAEVRHYQPGDDVRAIDWRVTARTGIAHTKLFQEEKERPVFILTDFSDSMLFGSQLLLKSVQAAHLSALIAWSAIQRGDRIGGLVFNHNAHWELKPASRQSAVLKLFHNLQLAHQAALESKLDGESQTLNDQLNRLVHLAKPGSLVYLISDFHHLSEDMAKQLMYLTRHCELIACPIFDPMELSLPNVGEQLTLKSGDRQASLPLANAKFRESYAAQASTQQTSLFQLLQKSGLALMPFSAAQPIEQQLKG</sequence>
<protein>
    <recommendedName>
        <fullName evidence="1">DUF58 domain-containing protein</fullName>
    </recommendedName>
</protein>
<gene>
    <name evidence="2" type="ORF">OM33_07295</name>
</gene>
<dbReference type="KEGG" id="pseo:OM33_07295"/>
<dbReference type="SUPFAM" id="SSF53300">
    <property type="entry name" value="vWA-like"/>
    <property type="match status" value="1"/>
</dbReference>
<proteinExistence type="predicted"/>
<dbReference type="AlphaFoldDB" id="A0A0A7EG36"/>
<evidence type="ECO:0000313" key="2">
    <source>
        <dbReference type="EMBL" id="AIY64977.1"/>
    </source>
</evidence>
<dbReference type="STRING" id="1348114.OM33_07295"/>
<dbReference type="HOGENOM" id="CLU_054927_1_0_6"/>
<dbReference type="EMBL" id="CP009888">
    <property type="protein sequence ID" value="AIY64977.1"/>
    <property type="molecule type" value="Genomic_DNA"/>
</dbReference>
<evidence type="ECO:0000313" key="3">
    <source>
        <dbReference type="Proteomes" id="UP000030341"/>
    </source>
</evidence>
<dbReference type="PANTHER" id="PTHR33608:SF12">
    <property type="entry name" value="DUF58 DOMAIN-CONTAINING PROTEIN"/>
    <property type="match status" value="1"/>
</dbReference>
<feature type="domain" description="DUF58" evidence="1">
    <location>
        <begin position="62"/>
        <end position="282"/>
    </location>
</feature>
<dbReference type="InterPro" id="IPR036465">
    <property type="entry name" value="vWFA_dom_sf"/>
</dbReference>
<dbReference type="RefSeq" id="WP_038640445.1">
    <property type="nucleotide sequence ID" value="NZ_CP009888.1"/>
</dbReference>
<dbReference type="Proteomes" id="UP000030341">
    <property type="component" value="Chromosome 1"/>
</dbReference>